<evidence type="ECO:0000259" key="14">
    <source>
        <dbReference type="Pfam" id="PF08240"/>
    </source>
</evidence>
<dbReference type="Pfam" id="PF00107">
    <property type="entry name" value="ADH_zinc_N"/>
    <property type="match status" value="2"/>
</dbReference>
<keyword evidence="10" id="KW-1015">Disulfide bond</keyword>
<dbReference type="InterPro" id="IPR002328">
    <property type="entry name" value="ADH_Zn_CS"/>
</dbReference>
<feature type="domain" description="Alcohol dehydrogenase-like N-terminal" evidence="14">
    <location>
        <begin position="51"/>
        <end position="179"/>
    </location>
</feature>
<sequence length="969" mass="104486">MRTRTLLTIMGSNSASATAGKPIRCQAAVCRKAGEPLIIEEIEVAPPTSWEVRIKILCTSLCHSDVTFWKLSAGPVSAFPRILGHEAAGVVESVGENVEEVKEGDIVIPVFQRNCGECRDCKCPKGNICSKFPEDFYCGMPRDGSSRFKDKNGEKLYHTLCVSSFTEYTVVDVTHVVKMNPDFPIDKASLLSCGVSTGLGAAWRVADIEEGSTVAIFGLGAVGLAVVQGAKLRGAAKIIGVDLNPEKFEIGKKFGLTDFINPTTCGEKSTSQIIKEMSDGGADYCFECIGLASLMQEAFTSSRKGTGKTVIIGIEMHGTPLSINPYELAAGKTITGSMFGGVKAKVDIPLFANQYLNNELNLEGYITHEVNFEDINKAFDLLEAGKTLRSAVCRKAGEPLIIEEIEVAPPSSWEVRIKILCTSLCQSDLSFWKLSTGPASAFPRILGHEAAGVVESVGENVEEVKTGDIVVPVFKRNCGECRDCKSQKGNGCSKFSVEYPCGMPRDGSSRFKDKNGENLHHTLRVSSFSEYTVVDVTHVVKMSPDLPIDKASLLSCGVSTGLGAAWKVAEVEEGSTVAIFGLGAVGLAVAEGARLRGASKIIGVDLNPEKFEIGKKFGVTDFINPTTCGEKSTSQVIKEMTDDGADYCFECIGLTSLMQDAFTSSRKDTGKTILLGIEMHGTPLSISPLELVAAGKTITGSMFGGVKAKVDIPIFANQYLNNELNLDGFITHEKTYISYCLGLSLAHRPPSQLSSAMAAVETSNVASLSELLLPAAGRLACSGWVKRYTLLALSIDHQQYLLKDHEEKSPMTEKPVEETEVKTPSAAPAEEVISKTEETPVVESIKIAPAPEESSEAVTESAEASPPVEASSEESSESTEDETSGDQESAVETPEIKLETAPADFRFPTTNQTRHCFTRYVEYHRCTAAKGEGAPECDKFAKYYRSLCPGEWVDRWNEQRENGTFPGPL</sequence>
<name>A0AAF0QN48_SOLVR</name>
<evidence type="ECO:0000256" key="5">
    <source>
        <dbReference type="ARBA" id="ARBA00022723"/>
    </source>
</evidence>
<dbReference type="SUPFAM" id="SSF50129">
    <property type="entry name" value="GroES-like"/>
    <property type="match status" value="2"/>
</dbReference>
<dbReference type="InterPro" id="IPR011032">
    <property type="entry name" value="GroES-like_sf"/>
</dbReference>
<dbReference type="FunFam" id="3.40.50.720:FF:000003">
    <property type="entry name" value="S-(hydroxymethyl)glutathione dehydrogenase"/>
    <property type="match status" value="2"/>
</dbReference>
<proteinExistence type="inferred from homology"/>
<keyword evidence="5 11" id="KW-0479">Metal-binding</keyword>
<dbReference type="AlphaFoldDB" id="A0AAF0QN48"/>
<feature type="domain" description="Alcohol dehydrogenase-like C-terminal" evidence="13">
    <location>
        <begin position="221"/>
        <end position="341"/>
    </location>
</feature>
<evidence type="ECO:0000256" key="1">
    <source>
        <dbReference type="ARBA" id="ARBA00001947"/>
    </source>
</evidence>
<comment type="subunit">
    <text evidence="4">Homodimer.</text>
</comment>
<keyword evidence="16" id="KW-1185">Reference proteome</keyword>
<dbReference type="SUPFAM" id="SSF51735">
    <property type="entry name" value="NAD(P)-binding Rossmann-fold domains"/>
    <property type="match status" value="2"/>
</dbReference>
<evidence type="ECO:0000256" key="8">
    <source>
        <dbReference type="ARBA" id="ARBA00023027"/>
    </source>
</evidence>
<dbReference type="Pfam" id="PF08240">
    <property type="entry name" value="ADH_N"/>
    <property type="match status" value="2"/>
</dbReference>
<feature type="region of interest" description="Disordered" evidence="12">
    <location>
        <begin position="806"/>
        <end position="903"/>
    </location>
</feature>
<evidence type="ECO:0000259" key="13">
    <source>
        <dbReference type="Pfam" id="PF00107"/>
    </source>
</evidence>
<comment type="subcellular location">
    <subcellularLocation>
        <location evidence="2">Mitochondrion</location>
    </subcellularLocation>
</comment>
<dbReference type="CDD" id="cd00926">
    <property type="entry name" value="Cyt_c_Oxidase_VIb"/>
    <property type="match status" value="1"/>
</dbReference>
<dbReference type="Proteomes" id="UP001234989">
    <property type="component" value="Chromosome 4"/>
</dbReference>
<dbReference type="Gene3D" id="1.10.10.140">
    <property type="entry name" value="Cytochrome c oxidase, subunit VIb"/>
    <property type="match status" value="1"/>
</dbReference>
<dbReference type="SUPFAM" id="SSF47694">
    <property type="entry name" value="Cytochrome c oxidase subunit h"/>
    <property type="match status" value="1"/>
</dbReference>
<dbReference type="InterPro" id="IPR048280">
    <property type="entry name" value="COX6B-like"/>
</dbReference>
<keyword evidence="7" id="KW-0560">Oxidoreductase</keyword>
<keyword evidence="6 11" id="KW-0862">Zinc</keyword>
<dbReference type="InterPro" id="IPR036291">
    <property type="entry name" value="NAD(P)-bd_dom_sf"/>
</dbReference>
<feature type="domain" description="Alcohol dehydrogenase-like N-terminal" evidence="14">
    <location>
        <begin position="414"/>
        <end position="543"/>
    </location>
</feature>
<dbReference type="InterPro" id="IPR013149">
    <property type="entry name" value="ADH-like_C"/>
</dbReference>
<dbReference type="InterPro" id="IPR013154">
    <property type="entry name" value="ADH-like_N"/>
</dbReference>
<evidence type="ECO:0000256" key="7">
    <source>
        <dbReference type="ARBA" id="ARBA00023002"/>
    </source>
</evidence>
<protein>
    <recommendedName>
        <fullName evidence="17">Alcohol dehydrogenase</fullName>
    </recommendedName>
</protein>
<dbReference type="InterPro" id="IPR036549">
    <property type="entry name" value="CX6/COA6-like_sf"/>
</dbReference>
<dbReference type="Gene3D" id="3.90.180.10">
    <property type="entry name" value="Medium-chain alcohol dehydrogenases, catalytic domain"/>
    <property type="match status" value="2"/>
</dbReference>
<dbReference type="PROSITE" id="PS51808">
    <property type="entry name" value="CHCH"/>
    <property type="match status" value="1"/>
</dbReference>
<reference evidence="15" key="1">
    <citation type="submission" date="2023-08" db="EMBL/GenBank/DDBJ databases">
        <title>A de novo genome assembly of Solanum verrucosum Schlechtendal, a Mexican diploid species geographically isolated from the other diploid A-genome species in potato relatives.</title>
        <authorList>
            <person name="Hosaka K."/>
        </authorList>
    </citation>
    <scope>NUCLEOTIDE SEQUENCE</scope>
    <source>
        <tissue evidence="15">Young leaves</tissue>
    </source>
</reference>
<dbReference type="PANTHER" id="PTHR43880:SF10">
    <property type="entry name" value="ALCOHOL DEHYDROGENASE-LIKE 2"/>
    <property type="match status" value="1"/>
</dbReference>
<organism evidence="15 16">
    <name type="scientific">Solanum verrucosum</name>
    <dbReference type="NCBI Taxonomy" id="315347"/>
    <lineage>
        <taxon>Eukaryota</taxon>
        <taxon>Viridiplantae</taxon>
        <taxon>Streptophyta</taxon>
        <taxon>Embryophyta</taxon>
        <taxon>Tracheophyta</taxon>
        <taxon>Spermatophyta</taxon>
        <taxon>Magnoliopsida</taxon>
        <taxon>eudicotyledons</taxon>
        <taxon>Gunneridae</taxon>
        <taxon>Pentapetalae</taxon>
        <taxon>asterids</taxon>
        <taxon>lamiids</taxon>
        <taxon>Solanales</taxon>
        <taxon>Solanaceae</taxon>
        <taxon>Solanoideae</taxon>
        <taxon>Solaneae</taxon>
        <taxon>Solanum</taxon>
    </lineage>
</organism>
<dbReference type="GO" id="GO:0005829">
    <property type="term" value="C:cytosol"/>
    <property type="evidence" value="ECO:0007669"/>
    <property type="project" value="TreeGrafter"/>
</dbReference>
<dbReference type="Pfam" id="PF02297">
    <property type="entry name" value="COX6B"/>
    <property type="match status" value="1"/>
</dbReference>
<dbReference type="GO" id="GO:0008270">
    <property type="term" value="F:zinc ion binding"/>
    <property type="evidence" value="ECO:0007669"/>
    <property type="project" value="InterPro"/>
</dbReference>
<evidence type="ECO:0000256" key="11">
    <source>
        <dbReference type="RuleBase" id="RU361277"/>
    </source>
</evidence>
<dbReference type="Gene3D" id="3.40.50.720">
    <property type="entry name" value="NAD(P)-binding Rossmann-like Domain"/>
    <property type="match status" value="2"/>
</dbReference>
<dbReference type="GO" id="GO:0051903">
    <property type="term" value="F:S-(hydroxymethyl)glutathione dehydrogenase [NAD(P)+] activity"/>
    <property type="evidence" value="ECO:0007669"/>
    <property type="project" value="TreeGrafter"/>
</dbReference>
<feature type="compositionally biased region" description="Acidic residues" evidence="12">
    <location>
        <begin position="871"/>
        <end position="885"/>
    </location>
</feature>
<dbReference type="EMBL" id="CP133615">
    <property type="protein sequence ID" value="WMV26969.1"/>
    <property type="molecule type" value="Genomic_DNA"/>
</dbReference>
<dbReference type="GO" id="GO:0046294">
    <property type="term" value="P:formaldehyde catabolic process"/>
    <property type="evidence" value="ECO:0007669"/>
    <property type="project" value="TreeGrafter"/>
</dbReference>
<feature type="domain" description="Alcohol dehydrogenase-like C-terminal" evidence="13">
    <location>
        <begin position="584"/>
        <end position="705"/>
    </location>
</feature>
<gene>
    <name evidence="15" type="ORF">MTR67_020354</name>
</gene>
<evidence type="ECO:0000256" key="10">
    <source>
        <dbReference type="ARBA" id="ARBA00023157"/>
    </source>
</evidence>
<evidence type="ECO:0000256" key="12">
    <source>
        <dbReference type="SAM" id="MobiDB-lite"/>
    </source>
</evidence>
<dbReference type="FunFam" id="3.90.180.10:FF:000007">
    <property type="entry name" value="Alcohol dehydrogenase 6"/>
    <property type="match status" value="2"/>
</dbReference>
<evidence type="ECO:0000256" key="6">
    <source>
        <dbReference type="ARBA" id="ARBA00022833"/>
    </source>
</evidence>
<feature type="compositionally biased region" description="Basic and acidic residues" evidence="12">
    <location>
        <begin position="806"/>
        <end position="821"/>
    </location>
</feature>
<evidence type="ECO:0000256" key="4">
    <source>
        <dbReference type="ARBA" id="ARBA00011738"/>
    </source>
</evidence>
<dbReference type="GO" id="GO:0005739">
    <property type="term" value="C:mitochondrion"/>
    <property type="evidence" value="ECO:0007669"/>
    <property type="project" value="UniProtKB-SubCell"/>
</dbReference>
<comment type="similarity">
    <text evidence="3">Belongs to the zinc-containing alcohol dehydrogenase family. Class-III subfamily.</text>
</comment>
<evidence type="ECO:0000256" key="9">
    <source>
        <dbReference type="ARBA" id="ARBA00023128"/>
    </source>
</evidence>
<evidence type="ECO:0000256" key="3">
    <source>
        <dbReference type="ARBA" id="ARBA00010902"/>
    </source>
</evidence>
<evidence type="ECO:0008006" key="17">
    <source>
        <dbReference type="Google" id="ProtNLM"/>
    </source>
</evidence>
<feature type="compositionally biased region" description="Low complexity" evidence="12">
    <location>
        <begin position="848"/>
        <end position="870"/>
    </location>
</feature>
<keyword evidence="9" id="KW-0496">Mitochondrion</keyword>
<keyword evidence="8" id="KW-0520">NAD</keyword>
<evidence type="ECO:0000313" key="16">
    <source>
        <dbReference type="Proteomes" id="UP001234989"/>
    </source>
</evidence>
<evidence type="ECO:0000313" key="15">
    <source>
        <dbReference type="EMBL" id="WMV26969.1"/>
    </source>
</evidence>
<evidence type="ECO:0000256" key="2">
    <source>
        <dbReference type="ARBA" id="ARBA00004173"/>
    </source>
</evidence>
<dbReference type="PANTHER" id="PTHR43880">
    <property type="entry name" value="ALCOHOL DEHYDROGENASE"/>
    <property type="match status" value="1"/>
</dbReference>
<comment type="cofactor">
    <cofactor evidence="1 11">
        <name>Zn(2+)</name>
        <dbReference type="ChEBI" id="CHEBI:29105"/>
    </cofactor>
</comment>
<dbReference type="PROSITE" id="PS00059">
    <property type="entry name" value="ADH_ZINC"/>
    <property type="match status" value="2"/>
</dbReference>
<accession>A0AAF0QN48</accession>